<name>A0A9R1XVK8_LACSA</name>
<sequence>MGFKLRKTLTTVSFCFEDGYPNIFYIELHHGGSFTKFPNIRLDDERIRSTNPQEDLIVRNTEHVCDGPLPRQLFPLQRRGT</sequence>
<comment type="caution">
    <text evidence="1">The sequence shown here is derived from an EMBL/GenBank/DDBJ whole genome shotgun (WGS) entry which is preliminary data.</text>
</comment>
<reference evidence="1 2" key="1">
    <citation type="journal article" date="2017" name="Nat. Commun.">
        <title>Genome assembly with in vitro proximity ligation data and whole-genome triplication in lettuce.</title>
        <authorList>
            <person name="Reyes-Chin-Wo S."/>
            <person name="Wang Z."/>
            <person name="Yang X."/>
            <person name="Kozik A."/>
            <person name="Arikit S."/>
            <person name="Song C."/>
            <person name="Xia L."/>
            <person name="Froenicke L."/>
            <person name="Lavelle D.O."/>
            <person name="Truco M.J."/>
            <person name="Xia R."/>
            <person name="Zhu S."/>
            <person name="Xu C."/>
            <person name="Xu H."/>
            <person name="Xu X."/>
            <person name="Cox K."/>
            <person name="Korf I."/>
            <person name="Meyers B.C."/>
            <person name="Michelmore R.W."/>
        </authorList>
    </citation>
    <scope>NUCLEOTIDE SEQUENCE [LARGE SCALE GENOMIC DNA]</scope>
    <source>
        <strain evidence="2">cv. Salinas</strain>
        <tissue evidence="1">Seedlings</tissue>
    </source>
</reference>
<evidence type="ECO:0000313" key="2">
    <source>
        <dbReference type="Proteomes" id="UP000235145"/>
    </source>
</evidence>
<proteinExistence type="predicted"/>
<organism evidence="1 2">
    <name type="scientific">Lactuca sativa</name>
    <name type="common">Garden lettuce</name>
    <dbReference type="NCBI Taxonomy" id="4236"/>
    <lineage>
        <taxon>Eukaryota</taxon>
        <taxon>Viridiplantae</taxon>
        <taxon>Streptophyta</taxon>
        <taxon>Embryophyta</taxon>
        <taxon>Tracheophyta</taxon>
        <taxon>Spermatophyta</taxon>
        <taxon>Magnoliopsida</taxon>
        <taxon>eudicotyledons</taxon>
        <taxon>Gunneridae</taxon>
        <taxon>Pentapetalae</taxon>
        <taxon>asterids</taxon>
        <taxon>campanulids</taxon>
        <taxon>Asterales</taxon>
        <taxon>Asteraceae</taxon>
        <taxon>Cichorioideae</taxon>
        <taxon>Cichorieae</taxon>
        <taxon>Lactucinae</taxon>
        <taxon>Lactuca</taxon>
    </lineage>
</organism>
<accession>A0A9R1XVK8</accession>
<dbReference type="AlphaFoldDB" id="A0A9R1XVK8"/>
<keyword evidence="2" id="KW-1185">Reference proteome</keyword>
<protein>
    <submittedName>
        <fullName evidence="1">Uncharacterized protein</fullName>
    </submittedName>
</protein>
<dbReference type="Proteomes" id="UP000235145">
    <property type="component" value="Unassembled WGS sequence"/>
</dbReference>
<dbReference type="EMBL" id="NBSK02000002">
    <property type="protein sequence ID" value="KAJ0223234.1"/>
    <property type="molecule type" value="Genomic_DNA"/>
</dbReference>
<evidence type="ECO:0000313" key="1">
    <source>
        <dbReference type="EMBL" id="KAJ0223234.1"/>
    </source>
</evidence>
<gene>
    <name evidence="1" type="ORF">LSAT_V11C200084030</name>
</gene>